<dbReference type="Proteomes" id="UP000012227">
    <property type="component" value="Unassembled WGS sequence"/>
</dbReference>
<dbReference type="PANTHER" id="PTHR37946:SF1">
    <property type="entry name" value="SLL1969 PROTEIN"/>
    <property type="match status" value="1"/>
</dbReference>
<dbReference type="Pfam" id="PF02089">
    <property type="entry name" value="Palm_thioest"/>
    <property type="match status" value="1"/>
</dbReference>
<dbReference type="InterPro" id="IPR029058">
    <property type="entry name" value="AB_hydrolase_fold"/>
</dbReference>
<keyword evidence="1" id="KW-0472">Membrane</keyword>
<keyword evidence="1" id="KW-0812">Transmembrane</keyword>
<organism evidence="2 3">
    <name type="scientific">Leptospira vanthielii serovar Holland str. Waz Holland = ATCC 700522</name>
    <dbReference type="NCBI Taxonomy" id="1218591"/>
    <lineage>
        <taxon>Bacteria</taxon>
        <taxon>Pseudomonadati</taxon>
        <taxon>Spirochaetota</taxon>
        <taxon>Spirochaetia</taxon>
        <taxon>Leptospirales</taxon>
        <taxon>Leptospiraceae</taxon>
        <taxon>Leptospira</taxon>
    </lineage>
</organism>
<keyword evidence="1" id="KW-1133">Transmembrane helix</keyword>
<dbReference type="AlphaFoldDB" id="N1W247"/>
<dbReference type="Gene3D" id="3.40.50.1820">
    <property type="entry name" value="alpha/beta hydrolase"/>
    <property type="match status" value="1"/>
</dbReference>
<feature type="transmembrane region" description="Helical" evidence="1">
    <location>
        <begin position="12"/>
        <end position="36"/>
    </location>
</feature>
<evidence type="ECO:0000256" key="1">
    <source>
        <dbReference type="SAM" id="Phobius"/>
    </source>
</evidence>
<accession>N1W247</accession>
<reference evidence="2 3" key="1">
    <citation type="submission" date="2013-03" db="EMBL/GenBank/DDBJ databases">
        <authorList>
            <person name="Harkins D.M."/>
            <person name="Durkin A.S."/>
            <person name="Brinkac L.M."/>
            <person name="Haft D.H."/>
            <person name="Selengut J.D."/>
            <person name="Sanka R."/>
            <person name="DePew J."/>
            <person name="Purushe J."/>
            <person name="Galloway R.L."/>
            <person name="Vinetz J.M."/>
            <person name="Sutton G.G."/>
            <person name="Nierman W.C."/>
            <person name="Fouts D.E."/>
        </authorList>
    </citation>
    <scope>NUCLEOTIDE SEQUENCE [LARGE SCALE GENOMIC DNA]</scope>
    <source>
        <strain evidence="2 3">Waz Holland</strain>
    </source>
</reference>
<dbReference type="STRING" id="1218591.LEP1GSC199_2727"/>
<dbReference type="SUPFAM" id="SSF53474">
    <property type="entry name" value="alpha/beta-Hydrolases"/>
    <property type="match status" value="1"/>
</dbReference>
<keyword evidence="2" id="KW-0378">Hydrolase</keyword>
<sequence>MCRKCKVESLLFGVIVKFLALMRRVITCLVSIFAVLCILNCSVEKLTQNAKINPGQECVVLVHGYLRSSNHLSHLRNFLIQKGFYVVSIDYPSTTLNIQEIVGSYFSSQILDHCQNQTIHFVTHSLGGVIVRYYLKTNQIKNLGRVLMLAPPNQGSEIADFLSQFNLLNSFLGPILVQIKTDNSSFVHSLGLPKFEFAIISGDYTLDPISSFIIPGIDDGRVSISNTNLENRKDFLLVKRSHNYIMDAPEVQKAIFTYIKFGRFK</sequence>
<gene>
    <name evidence="2" type="ORF">LEP1GSC199_2727</name>
</gene>
<proteinExistence type="predicted"/>
<evidence type="ECO:0000313" key="2">
    <source>
        <dbReference type="EMBL" id="EMY69093.1"/>
    </source>
</evidence>
<evidence type="ECO:0000313" key="3">
    <source>
        <dbReference type="Proteomes" id="UP000012227"/>
    </source>
</evidence>
<protein>
    <submittedName>
        <fullName evidence="2">Alpha/beta hydrolase family protein</fullName>
    </submittedName>
</protein>
<comment type="caution">
    <text evidence="2">The sequence shown here is derived from an EMBL/GenBank/DDBJ whole genome shotgun (WGS) entry which is preliminary data.</text>
</comment>
<dbReference type="EMBL" id="AOGY02000062">
    <property type="protein sequence ID" value="EMY69093.1"/>
    <property type="molecule type" value="Genomic_DNA"/>
</dbReference>
<name>N1W247_9LEPT</name>
<dbReference type="PANTHER" id="PTHR37946">
    <property type="entry name" value="SLL1969 PROTEIN"/>
    <property type="match status" value="1"/>
</dbReference>
<dbReference type="GO" id="GO:0016787">
    <property type="term" value="F:hydrolase activity"/>
    <property type="evidence" value="ECO:0007669"/>
    <property type="project" value="UniProtKB-KW"/>
</dbReference>